<keyword evidence="11" id="KW-1185">Reference proteome</keyword>
<dbReference type="InterPro" id="IPR039915">
    <property type="entry name" value="TACC"/>
</dbReference>
<evidence type="ECO:0000313" key="10">
    <source>
        <dbReference type="Ensembl" id="ENSNMLP00000014232.1"/>
    </source>
</evidence>
<feature type="domain" description="Transforming acidic coiled-coil-containing protein C-terminal" evidence="9">
    <location>
        <begin position="174"/>
        <end position="280"/>
    </location>
</feature>
<comment type="similarity">
    <text evidence="2">Belongs to the TACC family.</text>
</comment>
<dbReference type="Gene3D" id="1.20.5.1700">
    <property type="match status" value="1"/>
</dbReference>
<evidence type="ECO:0000256" key="5">
    <source>
        <dbReference type="ARBA" id="ARBA00023054"/>
    </source>
</evidence>
<evidence type="ECO:0000256" key="8">
    <source>
        <dbReference type="SAM" id="MobiDB-lite"/>
    </source>
</evidence>
<feature type="compositionally biased region" description="Polar residues" evidence="8">
    <location>
        <begin position="133"/>
        <end position="142"/>
    </location>
</feature>
<evidence type="ECO:0000256" key="7">
    <source>
        <dbReference type="SAM" id="Coils"/>
    </source>
</evidence>
<dbReference type="PANTHER" id="PTHR13924">
    <property type="entry name" value="TRANSFORMING ACIDIC COILED-COIL CONTAINING PROTEIN 1/2"/>
    <property type="match status" value="1"/>
</dbReference>
<organism evidence="10 11">
    <name type="scientific">Neogobius melanostomus</name>
    <name type="common">round goby</name>
    <dbReference type="NCBI Taxonomy" id="47308"/>
    <lineage>
        <taxon>Eukaryota</taxon>
        <taxon>Metazoa</taxon>
        <taxon>Chordata</taxon>
        <taxon>Craniata</taxon>
        <taxon>Vertebrata</taxon>
        <taxon>Euteleostomi</taxon>
        <taxon>Actinopterygii</taxon>
        <taxon>Neopterygii</taxon>
        <taxon>Teleostei</taxon>
        <taxon>Neoteleostei</taxon>
        <taxon>Acanthomorphata</taxon>
        <taxon>Gobiaria</taxon>
        <taxon>Gobiiformes</taxon>
        <taxon>Gobioidei</taxon>
        <taxon>Gobiidae</taxon>
        <taxon>Benthophilinae</taxon>
        <taxon>Neogobiini</taxon>
        <taxon>Neogobius</taxon>
    </lineage>
</organism>
<evidence type="ECO:0000256" key="3">
    <source>
        <dbReference type="ARBA" id="ARBA00022490"/>
    </source>
</evidence>
<evidence type="ECO:0000256" key="2">
    <source>
        <dbReference type="ARBA" id="ARBA00009423"/>
    </source>
</evidence>
<keyword evidence="6" id="KW-0206">Cytoskeleton</keyword>
<dbReference type="Ensembl" id="ENSNMLT00000016008.1">
    <property type="protein sequence ID" value="ENSNMLP00000014232.1"/>
    <property type="gene ID" value="ENSNMLG00000009472.1"/>
</dbReference>
<keyword evidence="5 7" id="KW-0175">Coiled coil</keyword>
<protein>
    <recommendedName>
        <fullName evidence="9">Transforming acidic coiled-coil-containing protein C-terminal domain-containing protein</fullName>
    </recommendedName>
</protein>
<evidence type="ECO:0000313" key="11">
    <source>
        <dbReference type="Proteomes" id="UP000694523"/>
    </source>
</evidence>
<dbReference type="GO" id="GO:0007097">
    <property type="term" value="P:nuclear migration"/>
    <property type="evidence" value="ECO:0007669"/>
    <property type="project" value="TreeGrafter"/>
</dbReference>
<sequence length="290" mass="32005">MSCVEVNDENRGVSSLGGKHSDLNEDIFAVGNPTGRPSILRQTENLPSNTVAKGTKVCFQTPRRDPLTKRILSPSKTSKMTNVDECVKAMESLHLEKTSRGEYQMNFENLDALNPFQSSNKMALSPMPPATETPPQISDKTSPSLAKIESALDDTLPFNPSVENSLNASVDIGSTESSVVTTIIEGYKKNEETLKNCAQDYLARIKTEEQRYQTLKAHAEEKINQANKEIAEVRSKNKSEVSVLHAQLRREQVKVQSLEKNISQKGKEAEELAKLCDELISNVQKGGVSL</sequence>
<comment type="subcellular location">
    <subcellularLocation>
        <location evidence="1">Cytoplasm</location>
        <location evidence="1">Cytoskeleton</location>
    </subcellularLocation>
</comment>
<evidence type="ECO:0000259" key="9">
    <source>
        <dbReference type="Pfam" id="PF05010"/>
    </source>
</evidence>
<proteinExistence type="inferred from homology"/>
<dbReference type="GO" id="GO:0005737">
    <property type="term" value="C:cytoplasm"/>
    <property type="evidence" value="ECO:0007669"/>
    <property type="project" value="TreeGrafter"/>
</dbReference>
<dbReference type="GO" id="GO:0007052">
    <property type="term" value="P:mitotic spindle organization"/>
    <property type="evidence" value="ECO:0007669"/>
    <property type="project" value="InterPro"/>
</dbReference>
<dbReference type="InterPro" id="IPR007707">
    <property type="entry name" value="TACC_C"/>
</dbReference>
<accession>A0A8C6T027</accession>
<dbReference type="PANTHER" id="PTHR13924:SF4">
    <property type="entry name" value="TRANSFORMING ACIDIC COILED-COIL-CONTAINING PROTEIN 3"/>
    <property type="match status" value="1"/>
</dbReference>
<dbReference type="AlphaFoldDB" id="A0A8C6T027"/>
<reference evidence="10" key="2">
    <citation type="submission" date="2025-09" db="UniProtKB">
        <authorList>
            <consortium name="Ensembl"/>
        </authorList>
    </citation>
    <scope>IDENTIFICATION</scope>
</reference>
<dbReference type="FunFam" id="1.20.5.1700:FF:000001">
    <property type="entry name" value="Transforming acidic coiled-coil-containing protein 1 isoform 2"/>
    <property type="match status" value="1"/>
</dbReference>
<evidence type="ECO:0000256" key="6">
    <source>
        <dbReference type="ARBA" id="ARBA00023212"/>
    </source>
</evidence>
<dbReference type="GO" id="GO:0021987">
    <property type="term" value="P:cerebral cortex development"/>
    <property type="evidence" value="ECO:0007669"/>
    <property type="project" value="TreeGrafter"/>
</dbReference>
<reference evidence="10" key="1">
    <citation type="submission" date="2025-08" db="UniProtKB">
        <authorList>
            <consortium name="Ensembl"/>
        </authorList>
    </citation>
    <scope>IDENTIFICATION</scope>
</reference>
<feature type="region of interest" description="Disordered" evidence="8">
    <location>
        <begin position="118"/>
        <end position="142"/>
    </location>
</feature>
<feature type="coiled-coil region" evidence="7">
    <location>
        <begin position="198"/>
        <end position="275"/>
    </location>
</feature>
<dbReference type="Pfam" id="PF05010">
    <property type="entry name" value="TACC_C"/>
    <property type="match status" value="1"/>
</dbReference>
<dbReference type="Proteomes" id="UP000694523">
    <property type="component" value="Unplaced"/>
</dbReference>
<keyword evidence="4" id="KW-0597">Phosphoprotein</keyword>
<keyword evidence="3" id="KW-0963">Cytoplasm</keyword>
<dbReference type="GO" id="GO:0005856">
    <property type="term" value="C:cytoskeleton"/>
    <property type="evidence" value="ECO:0007669"/>
    <property type="project" value="UniProtKB-SubCell"/>
</dbReference>
<evidence type="ECO:0000256" key="4">
    <source>
        <dbReference type="ARBA" id="ARBA00022553"/>
    </source>
</evidence>
<name>A0A8C6T027_9GOBI</name>
<evidence type="ECO:0000256" key="1">
    <source>
        <dbReference type="ARBA" id="ARBA00004245"/>
    </source>
</evidence>